<dbReference type="SUPFAM" id="SSF54695">
    <property type="entry name" value="POZ domain"/>
    <property type="match status" value="1"/>
</dbReference>
<dbReference type="EMBL" id="CDMY01000748">
    <property type="protein sequence ID" value="CEM32282.1"/>
    <property type="molecule type" value="Genomic_DNA"/>
</dbReference>
<dbReference type="Gene3D" id="3.30.710.10">
    <property type="entry name" value="Potassium Channel Kv1.1, Chain A"/>
    <property type="match status" value="1"/>
</dbReference>
<evidence type="ECO:0000313" key="3">
    <source>
        <dbReference type="EMBL" id="CEM32282.1"/>
    </source>
</evidence>
<organism evidence="3 4">
    <name type="scientific">Vitrella brassicaformis (strain CCMP3155)</name>
    <dbReference type="NCBI Taxonomy" id="1169540"/>
    <lineage>
        <taxon>Eukaryota</taxon>
        <taxon>Sar</taxon>
        <taxon>Alveolata</taxon>
        <taxon>Colpodellida</taxon>
        <taxon>Vitrellaceae</taxon>
        <taxon>Vitrella</taxon>
    </lineage>
</organism>
<dbReference type="InterPro" id="IPR046357">
    <property type="entry name" value="PPIase_dom_sf"/>
</dbReference>
<dbReference type="InterPro" id="IPR011333">
    <property type="entry name" value="SKP1/BTB/POZ_sf"/>
</dbReference>
<feature type="domain" description="Potassium channel tetramerisation-type BTB" evidence="2">
    <location>
        <begin position="58"/>
        <end position="123"/>
    </location>
</feature>
<dbReference type="VEuPathDB" id="CryptoDB:Vbra_990"/>
<proteinExistence type="predicted"/>
<gene>
    <name evidence="3" type="ORF">Vbra_990</name>
</gene>
<dbReference type="Proteomes" id="UP000041254">
    <property type="component" value="Unassembled WGS sequence"/>
</dbReference>
<feature type="compositionally biased region" description="Polar residues" evidence="1">
    <location>
        <begin position="158"/>
        <end position="175"/>
    </location>
</feature>
<protein>
    <recommendedName>
        <fullName evidence="2">Potassium channel tetramerisation-type BTB domain-containing protein</fullName>
    </recommendedName>
</protein>
<dbReference type="GO" id="GO:0051260">
    <property type="term" value="P:protein homooligomerization"/>
    <property type="evidence" value="ECO:0007669"/>
    <property type="project" value="InterPro"/>
</dbReference>
<feature type="region of interest" description="Disordered" evidence="1">
    <location>
        <begin position="156"/>
        <end position="176"/>
    </location>
</feature>
<accession>A0A0G4GPS1</accession>
<dbReference type="GO" id="GO:0003755">
    <property type="term" value="F:peptidyl-prolyl cis-trans isomerase activity"/>
    <property type="evidence" value="ECO:0007669"/>
    <property type="project" value="InterPro"/>
</dbReference>
<keyword evidence="4" id="KW-1185">Reference proteome</keyword>
<evidence type="ECO:0000313" key="4">
    <source>
        <dbReference type="Proteomes" id="UP000041254"/>
    </source>
</evidence>
<sequence length="464" mass="50852">MEPFTRHEALCRLDRQLLGPMERLEAERAEIASTYDVGKLLTDHGASDPSAASGDDLLKLNVGGSHSSVRRKHLTSVEGTLLAVLFGGRWDGRLIRDAENRVFIDVCPRAFEAMLEGLLEGGKDALDRLMDEAKTRNYQGAHDFWTAVLLSPIDKPSTDASSAAQGHSEEPTVTSHGLPAELRGVVAEVESFVKTFAAKKKELDGERAAKRGAYDQTMMEITAVVPFLAPLRGGDAIRSVDVCGHLVSTVQSTLGEMGDIGLHNRFDMWPAPIEDVPVDHVRRLVDHYRRKCLAASLPDTHLLGGVRVPLLTERAARQESFNKTAQMYGVDTEKNGGFVVSPLRRQEVSSPTTAAGQGGGGDVFTRSPSGMIYQVVRPGSGPKPTRGQTIKYDAIEWRDAFDGQNKRGEVRAREFLVSQFAEWWVQEVFTDMRVGEVRRVIVAAGLSVRGEVTLFGEYTLVAIL</sequence>
<dbReference type="OrthoDB" id="431168at2759"/>
<name>A0A0G4GPS1_VITBC</name>
<dbReference type="Gene3D" id="3.10.50.40">
    <property type="match status" value="1"/>
</dbReference>
<dbReference type="PhylomeDB" id="A0A0G4GPS1"/>
<reference evidence="3 4" key="1">
    <citation type="submission" date="2014-11" db="EMBL/GenBank/DDBJ databases">
        <authorList>
            <person name="Zhu J."/>
            <person name="Qi W."/>
            <person name="Song R."/>
        </authorList>
    </citation>
    <scope>NUCLEOTIDE SEQUENCE [LARGE SCALE GENOMIC DNA]</scope>
</reference>
<dbReference type="InterPro" id="IPR003131">
    <property type="entry name" value="T1-type_BTB"/>
</dbReference>
<dbReference type="SUPFAM" id="SSF54534">
    <property type="entry name" value="FKBP-like"/>
    <property type="match status" value="1"/>
</dbReference>
<dbReference type="AlphaFoldDB" id="A0A0G4GPS1"/>
<evidence type="ECO:0000256" key="1">
    <source>
        <dbReference type="SAM" id="MobiDB-lite"/>
    </source>
</evidence>
<evidence type="ECO:0000259" key="2">
    <source>
        <dbReference type="Pfam" id="PF02214"/>
    </source>
</evidence>
<dbReference type="InParanoid" id="A0A0G4GPS1"/>
<dbReference type="Pfam" id="PF02214">
    <property type="entry name" value="BTB_2"/>
    <property type="match status" value="1"/>
</dbReference>